<keyword evidence="2" id="KW-1185">Reference proteome</keyword>
<organism evidence="1 2">
    <name type="scientific">Desulfosporosinus acidiphilus (strain DSM 22704 / JCM 16185 / SJ4)</name>
    <dbReference type="NCBI Taxonomy" id="646529"/>
    <lineage>
        <taxon>Bacteria</taxon>
        <taxon>Bacillati</taxon>
        <taxon>Bacillota</taxon>
        <taxon>Clostridia</taxon>
        <taxon>Eubacteriales</taxon>
        <taxon>Desulfitobacteriaceae</taxon>
        <taxon>Desulfosporosinus</taxon>
    </lineage>
</organism>
<dbReference type="HOGENOM" id="CLU_3151996_0_0_9"/>
<proteinExistence type="predicted"/>
<dbReference type="EMBL" id="CP003639">
    <property type="protein sequence ID" value="AFM43498.1"/>
    <property type="molecule type" value="Genomic_DNA"/>
</dbReference>
<evidence type="ECO:0000313" key="1">
    <source>
        <dbReference type="EMBL" id="AFM43498.1"/>
    </source>
</evidence>
<evidence type="ECO:0000313" key="2">
    <source>
        <dbReference type="Proteomes" id="UP000002892"/>
    </source>
</evidence>
<dbReference type="RefSeq" id="WP_014829478.1">
    <property type="nucleotide sequence ID" value="NC_018068.1"/>
</dbReference>
<gene>
    <name evidence="1" type="ordered locus">Desaci_4663</name>
</gene>
<dbReference type="AlphaFoldDB" id="I4DCH4"/>
<dbReference type="Proteomes" id="UP000002892">
    <property type="component" value="Chromosome"/>
</dbReference>
<protein>
    <submittedName>
        <fullName evidence="1">Uncharacterized protein</fullName>
    </submittedName>
</protein>
<dbReference type="KEGG" id="dai:Desaci_4663"/>
<reference evidence="1 2" key="1">
    <citation type="journal article" date="2012" name="J. Bacteriol.">
        <title>Complete genome sequences of Desulfosporosinus orientis DSM765T, Desulfosporosinus youngiae DSM17734T, Desulfosporosinus meridiei DSM13257T, and Desulfosporosinus acidiphilus DSM22704T.</title>
        <authorList>
            <person name="Pester M."/>
            <person name="Brambilla E."/>
            <person name="Alazard D."/>
            <person name="Rattei T."/>
            <person name="Weinmaier T."/>
            <person name="Han J."/>
            <person name="Lucas S."/>
            <person name="Lapidus A."/>
            <person name="Cheng J.F."/>
            <person name="Goodwin L."/>
            <person name="Pitluck S."/>
            <person name="Peters L."/>
            <person name="Ovchinnikova G."/>
            <person name="Teshima H."/>
            <person name="Detter J.C."/>
            <person name="Han C.S."/>
            <person name="Tapia R."/>
            <person name="Land M.L."/>
            <person name="Hauser L."/>
            <person name="Kyrpides N.C."/>
            <person name="Ivanova N.N."/>
            <person name="Pagani I."/>
            <person name="Huntmann M."/>
            <person name="Wei C.L."/>
            <person name="Davenport K.W."/>
            <person name="Daligault H."/>
            <person name="Chain P.S."/>
            <person name="Chen A."/>
            <person name="Mavromatis K."/>
            <person name="Markowitz V."/>
            <person name="Szeto E."/>
            <person name="Mikhailova N."/>
            <person name="Pati A."/>
            <person name="Wagner M."/>
            <person name="Woyke T."/>
            <person name="Ollivier B."/>
            <person name="Klenk H.P."/>
            <person name="Spring S."/>
            <person name="Loy A."/>
        </authorList>
    </citation>
    <scope>NUCLEOTIDE SEQUENCE [LARGE SCALE GENOMIC DNA]</scope>
    <source>
        <strain evidence="2">DSM 22704 / JCM 16185 / SJ4</strain>
    </source>
</reference>
<dbReference type="STRING" id="646529.Desaci_4663"/>
<accession>I4DCH4</accession>
<name>I4DCH4_DESAJ</name>
<sequence length="48" mass="5641">MNSLLFFLLFDPMLLRSFPIAFTQQSEVRSGELKVELLPAMRYYLEQG</sequence>